<reference evidence="1 2" key="1">
    <citation type="submission" date="2018-02" db="EMBL/GenBank/DDBJ databases">
        <title>Reclassifiation of [Polyangium] brachysporum DSM 7029 as Guopingzhaonella breviflexa gen. nov., sp. nov., a member of the family Comamonadaceae.</title>
        <authorList>
            <person name="Tang B."/>
        </authorList>
    </citation>
    <scope>NUCLEOTIDE SEQUENCE [LARGE SCALE GENOMIC DNA]</scope>
    <source>
        <strain evidence="1 2">BCRC 80649</strain>
    </source>
</reference>
<proteinExistence type="predicted"/>
<comment type="caution">
    <text evidence="1">The sequence shown here is derived from an EMBL/GenBank/DDBJ whole genome shotgun (WGS) entry which is preliminary data.</text>
</comment>
<sequence length="90" mass="9957">MNVTLHTLQQALDDARAGRCTPTDLVARWRQHAPRLSALPPVFAQALDQLLLPLESGSLFTEESCSFSQHDLFDNLQVWLDKATARLAAG</sequence>
<dbReference type="AlphaFoldDB" id="A0A2S5SW12"/>
<accession>A0A2S5SW12</accession>
<evidence type="ECO:0000313" key="2">
    <source>
        <dbReference type="Proteomes" id="UP000238605"/>
    </source>
</evidence>
<protein>
    <submittedName>
        <fullName evidence="1">Uncharacterized protein</fullName>
    </submittedName>
</protein>
<organism evidence="1 2">
    <name type="scientific">Caldimonas caldifontis</name>
    <dbReference type="NCBI Taxonomy" id="1452508"/>
    <lineage>
        <taxon>Bacteria</taxon>
        <taxon>Pseudomonadati</taxon>
        <taxon>Pseudomonadota</taxon>
        <taxon>Betaproteobacteria</taxon>
        <taxon>Burkholderiales</taxon>
        <taxon>Sphaerotilaceae</taxon>
        <taxon>Caldimonas</taxon>
    </lineage>
</organism>
<keyword evidence="2" id="KW-1185">Reference proteome</keyword>
<dbReference type="Proteomes" id="UP000238605">
    <property type="component" value="Unassembled WGS sequence"/>
</dbReference>
<dbReference type="OrthoDB" id="8966078at2"/>
<name>A0A2S5SW12_9BURK</name>
<dbReference type="RefSeq" id="WP_104301768.1">
    <property type="nucleotide sequence ID" value="NZ_PSNX01000004.1"/>
</dbReference>
<evidence type="ECO:0000313" key="1">
    <source>
        <dbReference type="EMBL" id="PPE66941.1"/>
    </source>
</evidence>
<dbReference type="EMBL" id="PSNX01000004">
    <property type="protein sequence ID" value="PPE66941.1"/>
    <property type="molecule type" value="Genomic_DNA"/>
</dbReference>
<gene>
    <name evidence="1" type="ORF">C1704_05650</name>
</gene>